<accession>A0A956M4S5</accession>
<dbReference type="GO" id="GO:0008168">
    <property type="term" value="F:methyltransferase activity"/>
    <property type="evidence" value="ECO:0007669"/>
    <property type="project" value="UniProtKB-KW"/>
</dbReference>
<evidence type="ECO:0000313" key="2">
    <source>
        <dbReference type="Proteomes" id="UP000697710"/>
    </source>
</evidence>
<evidence type="ECO:0000313" key="1">
    <source>
        <dbReference type="EMBL" id="MCA9729831.1"/>
    </source>
</evidence>
<dbReference type="EMBL" id="JAGQHR010000859">
    <property type="protein sequence ID" value="MCA9729831.1"/>
    <property type="molecule type" value="Genomic_DNA"/>
</dbReference>
<dbReference type="SUPFAM" id="SSF53335">
    <property type="entry name" value="S-adenosyl-L-methionine-dependent methyltransferases"/>
    <property type="match status" value="1"/>
</dbReference>
<gene>
    <name evidence="1" type="ORF">KC729_19260</name>
</gene>
<organism evidence="1 2">
    <name type="scientific">Eiseniibacteriota bacterium</name>
    <dbReference type="NCBI Taxonomy" id="2212470"/>
    <lineage>
        <taxon>Bacteria</taxon>
        <taxon>Candidatus Eiseniibacteriota</taxon>
    </lineage>
</organism>
<protein>
    <submittedName>
        <fullName evidence="1">Class I SAM-dependent methyltransferase</fullName>
    </submittedName>
</protein>
<dbReference type="Gene3D" id="3.40.50.150">
    <property type="entry name" value="Vaccinia Virus protein VP39"/>
    <property type="match status" value="1"/>
</dbReference>
<dbReference type="Proteomes" id="UP000697710">
    <property type="component" value="Unassembled WGS sequence"/>
</dbReference>
<dbReference type="InterPro" id="IPR029063">
    <property type="entry name" value="SAM-dependent_MTases_sf"/>
</dbReference>
<keyword evidence="1" id="KW-0489">Methyltransferase</keyword>
<name>A0A956M4S5_UNCEI</name>
<keyword evidence="1" id="KW-0808">Transferase</keyword>
<comment type="caution">
    <text evidence="1">The sequence shown here is derived from an EMBL/GenBank/DDBJ whole genome shotgun (WGS) entry which is preliminary data.</text>
</comment>
<dbReference type="GO" id="GO:0032259">
    <property type="term" value="P:methylation"/>
    <property type="evidence" value="ECO:0007669"/>
    <property type="project" value="UniProtKB-KW"/>
</dbReference>
<dbReference type="AlphaFoldDB" id="A0A956M4S5"/>
<dbReference type="PANTHER" id="PTHR37211:SF1">
    <property type="entry name" value="EXPRESSED PROTEIN"/>
    <property type="match status" value="1"/>
</dbReference>
<sequence>MAGAQTRKKKRAARRRPDRHELYEQAVQCPEADIKFFERIYRNHNAGKLPGSLREDFCGTAALAAEWVRKRPTNKALGIDLDGPTLDWGRRRNVEPLGPAAERLTLLQKNVLAVTRPKCDVIAAMNFSYFIFKKREELRDYFRIARRSLAPGGVFILDIFGGSDSQAEEEEEKELDGFNYYWDQDRFDPVTHETLFYIHFLLDDGRWMRKAFTYDWRLWTIPEVREILAEAGFTHTEVYWEGTERSTGEGNGVFLKTSHQSSCPGWIAYIAATMGKS</sequence>
<reference evidence="1" key="1">
    <citation type="submission" date="2020-04" db="EMBL/GenBank/DDBJ databases">
        <authorList>
            <person name="Zhang T."/>
        </authorList>
    </citation>
    <scope>NUCLEOTIDE SEQUENCE</scope>
    <source>
        <strain evidence="1">HKST-UBA01</strain>
    </source>
</reference>
<dbReference type="PANTHER" id="PTHR37211">
    <property type="entry name" value="EXPRESSED PROTEIN"/>
    <property type="match status" value="1"/>
</dbReference>
<reference evidence="1" key="2">
    <citation type="journal article" date="2021" name="Microbiome">
        <title>Successional dynamics and alternative stable states in a saline activated sludge microbial community over 9 years.</title>
        <authorList>
            <person name="Wang Y."/>
            <person name="Ye J."/>
            <person name="Ju F."/>
            <person name="Liu L."/>
            <person name="Boyd J.A."/>
            <person name="Deng Y."/>
            <person name="Parks D.H."/>
            <person name="Jiang X."/>
            <person name="Yin X."/>
            <person name="Woodcroft B.J."/>
            <person name="Tyson G.W."/>
            <person name="Hugenholtz P."/>
            <person name="Polz M.F."/>
            <person name="Zhang T."/>
        </authorList>
    </citation>
    <scope>NUCLEOTIDE SEQUENCE</scope>
    <source>
        <strain evidence="1">HKST-UBA01</strain>
    </source>
</reference>
<dbReference type="Gene3D" id="2.20.25.110">
    <property type="entry name" value="S-adenosyl-L-methionine-dependent methyltransferases"/>
    <property type="match status" value="1"/>
</dbReference>
<dbReference type="CDD" id="cd02440">
    <property type="entry name" value="AdoMet_MTases"/>
    <property type="match status" value="1"/>
</dbReference>
<proteinExistence type="predicted"/>